<feature type="region of interest" description="Disordered" evidence="1">
    <location>
        <begin position="18"/>
        <end position="46"/>
    </location>
</feature>
<evidence type="ECO:0000313" key="3">
    <source>
        <dbReference type="Proteomes" id="UP000567179"/>
    </source>
</evidence>
<proteinExistence type="predicted"/>
<reference evidence="2 3" key="1">
    <citation type="journal article" date="2020" name="ISME J.">
        <title>Uncovering the hidden diversity of litter-decomposition mechanisms in mushroom-forming fungi.</title>
        <authorList>
            <person name="Floudas D."/>
            <person name="Bentzer J."/>
            <person name="Ahren D."/>
            <person name="Johansson T."/>
            <person name="Persson P."/>
            <person name="Tunlid A."/>
        </authorList>
    </citation>
    <scope>NUCLEOTIDE SEQUENCE [LARGE SCALE GENOMIC DNA]</scope>
    <source>
        <strain evidence="2 3">CBS 101986</strain>
    </source>
</reference>
<evidence type="ECO:0000256" key="1">
    <source>
        <dbReference type="SAM" id="MobiDB-lite"/>
    </source>
</evidence>
<keyword evidence="3" id="KW-1185">Reference proteome</keyword>
<dbReference type="EMBL" id="JAACJJ010000019">
    <property type="protein sequence ID" value="KAF5323264.1"/>
    <property type="molecule type" value="Genomic_DNA"/>
</dbReference>
<accession>A0A8H5F4D4</accession>
<sequence length="938" mass="106579">MDDSFNSDDFESLFDALSDYDHGSRSPSPQDVPMGDPADEPMLEEDSFDEEAVVSLSLAEFVSMAQDIRASNMADFSRFLLTGISGKTQYQVDPIKDTLQDNHQIHALRDFDSVLGLHEDVCVDSFLTMCPVSKHSDTLSRNIHIKYSFSNASGDHVNIPVHTIPNLCIGKWGTHNLLRVLIPALYDGQRKTPFLNQDRLRTFYEKGLRPAVESLVTISASEWPPSYSAEMTRARGKNGKLAFQTKTLAALYVPLLGDRIRDALSENGIPWAEGLVFLHQIRGVKSSSGHTATREAALTSLDEFLKEHRMTEQCRDGGHWWIDVGLEIASEDAQCLAWRTDSHFHVVKHILQISPSHAERITSLGSSKYIRDLTSHLTSVSGCRISPGARAQGPHQAAYLQMYTTDKALTYRPEGSHFGKYLTGQDILKNKADDFCRGLYDIYREASTKNYSLARVEVRVPISEAVDVLTGVDIPTIRNALVMVDPIVWWSLRAYRLLAFKYVLEQQTHGDAAWRATDPALLLTAAAPWFINGLHSTPDNGPASRDLMGKILPLINRTDADAETLLYPTSTRIRTATAQNHTLFEEEEEGDDDDELAGEGQVIADHEPEDNMSVVSDLSDTARPVPEHRHERRTDRQEMLPYVPYGIVFLRPIRIGKGVNMPRFHDSTVAMIAWKTFKYIFGIQRDNVDSEFFKAKLVVKYHPTRVANRVRQTPIHAPDHPVPTIFNLSERGYALEPPVADTGSDVDDLRDEIQDRRGDEGQSIDAQLTSLWNQFLLDLTLKAPNRKYSTELSYCVLTREERLNVTEATYQNVHLSDYFDDCQYRIGTKDLWQSAFDKFWPLNPIIVAGTQNLPSMRYFRSWAILVDRLREADQDNTIVEMRKVLRARFLGLGWIPHVTSVHVWWTKRDKRLYKKFPSTDYEKPAPRVLIRWDREPTF</sequence>
<evidence type="ECO:0000313" key="2">
    <source>
        <dbReference type="EMBL" id="KAF5323264.1"/>
    </source>
</evidence>
<dbReference type="OrthoDB" id="3261690at2759"/>
<organism evidence="2 3">
    <name type="scientific">Psilocybe cf. subviscida</name>
    <dbReference type="NCBI Taxonomy" id="2480587"/>
    <lineage>
        <taxon>Eukaryota</taxon>
        <taxon>Fungi</taxon>
        <taxon>Dikarya</taxon>
        <taxon>Basidiomycota</taxon>
        <taxon>Agaricomycotina</taxon>
        <taxon>Agaricomycetes</taxon>
        <taxon>Agaricomycetidae</taxon>
        <taxon>Agaricales</taxon>
        <taxon>Agaricineae</taxon>
        <taxon>Strophariaceae</taxon>
        <taxon>Psilocybe</taxon>
    </lineage>
</organism>
<protein>
    <submittedName>
        <fullName evidence="2">Uncharacterized protein</fullName>
    </submittedName>
</protein>
<dbReference type="AlphaFoldDB" id="A0A8H5F4D4"/>
<comment type="caution">
    <text evidence="2">The sequence shown here is derived from an EMBL/GenBank/DDBJ whole genome shotgun (WGS) entry which is preliminary data.</text>
</comment>
<name>A0A8H5F4D4_9AGAR</name>
<dbReference type="Proteomes" id="UP000567179">
    <property type="component" value="Unassembled WGS sequence"/>
</dbReference>
<feature type="compositionally biased region" description="Acidic residues" evidence="1">
    <location>
        <begin position="37"/>
        <end position="46"/>
    </location>
</feature>
<gene>
    <name evidence="2" type="ORF">D9619_013541</name>
</gene>